<evidence type="ECO:0000259" key="5">
    <source>
        <dbReference type="PROSITE" id="PS50862"/>
    </source>
</evidence>
<dbReference type="PANTHER" id="PTHR43707">
    <property type="entry name" value="HISTIDYL-TRNA SYNTHETASE"/>
    <property type="match status" value="1"/>
</dbReference>
<keyword evidence="7" id="KW-1185">Reference proteome</keyword>
<evidence type="ECO:0000256" key="4">
    <source>
        <dbReference type="PIRSR" id="PIRSR001549-1"/>
    </source>
</evidence>
<gene>
    <name evidence="6" type="ORF">BB561_000432</name>
</gene>
<dbReference type="Pfam" id="PF13393">
    <property type="entry name" value="tRNA-synt_His"/>
    <property type="match status" value="1"/>
</dbReference>
<dbReference type="OrthoDB" id="1906957at2759"/>
<dbReference type="EMBL" id="MBFR01000009">
    <property type="protein sequence ID" value="PVU97602.1"/>
    <property type="molecule type" value="Genomic_DNA"/>
</dbReference>
<dbReference type="PROSITE" id="PS50862">
    <property type="entry name" value="AA_TRNA_LIGASE_II"/>
    <property type="match status" value="1"/>
</dbReference>
<evidence type="ECO:0000256" key="3">
    <source>
        <dbReference type="ARBA" id="ARBA00047639"/>
    </source>
</evidence>
<dbReference type="InterPro" id="IPR004516">
    <property type="entry name" value="HisRS/HisZ"/>
</dbReference>
<dbReference type="InterPro" id="IPR015807">
    <property type="entry name" value="His-tRNA-ligase"/>
</dbReference>
<dbReference type="NCBIfam" id="TIGR00442">
    <property type="entry name" value="hisS"/>
    <property type="match status" value="1"/>
</dbReference>
<sequence>MQLSAVANTFTVRGFFLNKFSRNMSQCRNIRGMLDKLDQDLKKKKVIVDTAENILRAAGYNKIETPILEYTSTFLTGVGETSDIASKEMYCFEDRNGTSVALRPEGTAGVTRAFITNNLYKNLPQKLYYTGPMFRYERPQRGRYRQFDQFGVEVYGIHSPTADIEVLLMAWEFIKKLDLAKNSIIKLNSLGDKKTRIDYTSALVKYLQSKKEKLSSDSIIRLEKNPLRILDSKNPDDIDVLLDAPKISNFYNDYSEKRLAFIKSALDELGLAYELDEKLVRGLDYYDHTVWEFIYQNDSLGKSQDTILAGGRYNNLVKKMGCTYEVPGIGFCFNY</sequence>
<dbReference type="GO" id="GO:0005737">
    <property type="term" value="C:cytoplasm"/>
    <property type="evidence" value="ECO:0007669"/>
    <property type="project" value="InterPro"/>
</dbReference>
<dbReference type="EC" id="6.1.1.21" evidence="2"/>
<dbReference type="Proteomes" id="UP000245383">
    <property type="component" value="Unassembled WGS sequence"/>
</dbReference>
<feature type="binding site" evidence="4">
    <location>
        <position position="149"/>
    </location>
    <ligand>
        <name>L-histidine</name>
        <dbReference type="ChEBI" id="CHEBI:57595"/>
    </ligand>
</feature>
<dbReference type="GO" id="GO:0005524">
    <property type="term" value="F:ATP binding"/>
    <property type="evidence" value="ECO:0007669"/>
    <property type="project" value="InterPro"/>
</dbReference>
<feature type="binding site" evidence="4">
    <location>
        <position position="153"/>
    </location>
    <ligand>
        <name>L-histidine</name>
        <dbReference type="ChEBI" id="CHEBI:57595"/>
    </ligand>
</feature>
<dbReference type="InterPro" id="IPR041715">
    <property type="entry name" value="HisRS-like_core"/>
</dbReference>
<dbReference type="PIRSF" id="PIRSF001549">
    <property type="entry name" value="His-tRNA_synth"/>
    <property type="match status" value="1"/>
</dbReference>
<comment type="caution">
    <text evidence="6">The sequence shown here is derived from an EMBL/GenBank/DDBJ whole genome shotgun (WGS) entry which is preliminary data.</text>
</comment>
<feature type="binding site" evidence="4">
    <location>
        <begin position="285"/>
        <end position="286"/>
    </location>
    <ligand>
        <name>L-histidine</name>
        <dbReference type="ChEBI" id="CHEBI:57595"/>
    </ligand>
</feature>
<feature type="domain" description="Aminoacyl-transfer RNA synthetases class-II family profile" evidence="5">
    <location>
        <begin position="47"/>
        <end position="267"/>
    </location>
</feature>
<organism evidence="6 7">
    <name type="scientific">Smittium simulii</name>
    <dbReference type="NCBI Taxonomy" id="133385"/>
    <lineage>
        <taxon>Eukaryota</taxon>
        <taxon>Fungi</taxon>
        <taxon>Fungi incertae sedis</taxon>
        <taxon>Zoopagomycota</taxon>
        <taxon>Kickxellomycotina</taxon>
        <taxon>Harpellomycetes</taxon>
        <taxon>Harpellales</taxon>
        <taxon>Legeriomycetaceae</taxon>
        <taxon>Smittium</taxon>
    </lineage>
</organism>
<protein>
    <recommendedName>
        <fullName evidence="2">histidine--tRNA ligase</fullName>
        <ecNumber evidence="2">6.1.1.21</ecNumber>
    </recommendedName>
</protein>
<dbReference type="CDD" id="cd00773">
    <property type="entry name" value="HisRS-like_core"/>
    <property type="match status" value="1"/>
</dbReference>
<evidence type="ECO:0000313" key="6">
    <source>
        <dbReference type="EMBL" id="PVU97602.1"/>
    </source>
</evidence>
<evidence type="ECO:0000313" key="7">
    <source>
        <dbReference type="Proteomes" id="UP000245383"/>
    </source>
</evidence>
<feature type="binding site" evidence="4">
    <location>
        <begin position="105"/>
        <end position="107"/>
    </location>
    <ligand>
        <name>L-histidine</name>
        <dbReference type="ChEBI" id="CHEBI:57595"/>
    </ligand>
</feature>
<name>A0A2T9YZ25_9FUNG</name>
<evidence type="ECO:0000256" key="2">
    <source>
        <dbReference type="ARBA" id="ARBA00012815"/>
    </source>
</evidence>
<evidence type="ECO:0000256" key="1">
    <source>
        <dbReference type="ARBA" id="ARBA00008226"/>
    </source>
</evidence>
<feature type="binding site" evidence="4">
    <location>
        <position position="281"/>
    </location>
    <ligand>
        <name>L-histidine</name>
        <dbReference type="ChEBI" id="CHEBI:57595"/>
    </ligand>
</feature>
<feature type="binding site" evidence="4">
    <location>
        <position position="135"/>
    </location>
    <ligand>
        <name>L-histidine</name>
        <dbReference type="ChEBI" id="CHEBI:57595"/>
    </ligand>
</feature>
<accession>A0A2T9YZ25</accession>
<dbReference type="SUPFAM" id="SSF55681">
    <property type="entry name" value="Class II aaRS and biotin synthetases"/>
    <property type="match status" value="1"/>
</dbReference>
<dbReference type="PANTHER" id="PTHR43707:SF1">
    <property type="entry name" value="HISTIDINE--TRNA LIGASE, MITOCHONDRIAL-RELATED"/>
    <property type="match status" value="1"/>
</dbReference>
<dbReference type="InterPro" id="IPR006195">
    <property type="entry name" value="aa-tRNA-synth_II"/>
</dbReference>
<comment type="catalytic activity">
    <reaction evidence="3">
        <text>tRNA(His) + L-histidine + ATP = L-histidyl-tRNA(His) + AMP + diphosphate + H(+)</text>
        <dbReference type="Rhea" id="RHEA:17313"/>
        <dbReference type="Rhea" id="RHEA-COMP:9665"/>
        <dbReference type="Rhea" id="RHEA-COMP:9689"/>
        <dbReference type="ChEBI" id="CHEBI:15378"/>
        <dbReference type="ChEBI" id="CHEBI:30616"/>
        <dbReference type="ChEBI" id="CHEBI:33019"/>
        <dbReference type="ChEBI" id="CHEBI:57595"/>
        <dbReference type="ChEBI" id="CHEBI:78442"/>
        <dbReference type="ChEBI" id="CHEBI:78527"/>
        <dbReference type="ChEBI" id="CHEBI:456215"/>
        <dbReference type="EC" id="6.1.1.21"/>
    </reaction>
</comment>
<proteinExistence type="inferred from homology"/>
<dbReference type="GO" id="GO:0006427">
    <property type="term" value="P:histidyl-tRNA aminoacylation"/>
    <property type="evidence" value="ECO:0007669"/>
    <property type="project" value="InterPro"/>
</dbReference>
<dbReference type="Gene3D" id="3.30.930.10">
    <property type="entry name" value="Bira Bifunctional Protein, Domain 2"/>
    <property type="match status" value="1"/>
</dbReference>
<dbReference type="AlphaFoldDB" id="A0A2T9YZ25"/>
<comment type="similarity">
    <text evidence="1">Belongs to the class-II aminoacyl-tRNA synthetase family.</text>
</comment>
<dbReference type="GO" id="GO:0004821">
    <property type="term" value="F:histidine-tRNA ligase activity"/>
    <property type="evidence" value="ECO:0007669"/>
    <property type="project" value="UniProtKB-EC"/>
</dbReference>
<dbReference type="InterPro" id="IPR045864">
    <property type="entry name" value="aa-tRNA-synth_II/BPL/LPL"/>
</dbReference>
<reference evidence="6 7" key="1">
    <citation type="journal article" date="2018" name="MBio">
        <title>Comparative Genomics Reveals the Core Gene Toolbox for the Fungus-Insect Symbiosis.</title>
        <authorList>
            <person name="Wang Y."/>
            <person name="Stata M."/>
            <person name="Wang W."/>
            <person name="Stajich J.E."/>
            <person name="White M.M."/>
            <person name="Moncalvo J.M."/>
        </authorList>
    </citation>
    <scope>NUCLEOTIDE SEQUENCE [LARGE SCALE GENOMIC DNA]</scope>
    <source>
        <strain evidence="6 7">SWE-8-4</strain>
    </source>
</reference>
<dbReference type="STRING" id="133385.A0A2T9YZ25"/>